<accession>A0A0G1LBB6</accession>
<organism evidence="1 2">
    <name type="scientific">Candidatus Giovannonibacteria bacterium GW2011_GWB1_44_23</name>
    <dbReference type="NCBI Taxonomy" id="1618652"/>
    <lineage>
        <taxon>Bacteria</taxon>
        <taxon>Candidatus Giovannoniibacteriota</taxon>
    </lineage>
</organism>
<evidence type="ECO:0000313" key="2">
    <source>
        <dbReference type="Proteomes" id="UP000033977"/>
    </source>
</evidence>
<proteinExistence type="predicted"/>
<sequence>MAFDRVYLNELLKNRKRRIFASRPFLGLADDQRVALKDVFPGSSVVVSSPVDVFDSWPAIVLEGPESQINFLHNSLLKLVQRKVSSKKGSWGGIRQTSAEKIEMFFNYGKYPWERLLLIEDMFRRDAMLHADLKLSKMSDLEVVYNNKTAVFAHVPLPEGIENGKIELPAIAFLQ</sequence>
<dbReference type="AlphaFoldDB" id="A0A0G1LBB6"/>
<name>A0A0G1LBB6_9BACT</name>
<dbReference type="Proteomes" id="UP000033977">
    <property type="component" value="Unassembled WGS sequence"/>
</dbReference>
<gene>
    <name evidence="1" type="ORF">UW49_C0007G0104</name>
</gene>
<protein>
    <submittedName>
        <fullName evidence="1">Uncharacterized protein</fullName>
    </submittedName>
</protein>
<evidence type="ECO:0000313" key="1">
    <source>
        <dbReference type="EMBL" id="KKT57224.1"/>
    </source>
</evidence>
<dbReference type="EMBL" id="LCIN01000007">
    <property type="protein sequence ID" value="KKT57224.1"/>
    <property type="molecule type" value="Genomic_DNA"/>
</dbReference>
<reference evidence="1 2" key="1">
    <citation type="journal article" date="2015" name="Nature">
        <title>rRNA introns, odd ribosomes, and small enigmatic genomes across a large radiation of phyla.</title>
        <authorList>
            <person name="Brown C.T."/>
            <person name="Hug L.A."/>
            <person name="Thomas B.C."/>
            <person name="Sharon I."/>
            <person name="Castelle C.J."/>
            <person name="Singh A."/>
            <person name="Wilkins M.J."/>
            <person name="Williams K.H."/>
            <person name="Banfield J.F."/>
        </authorList>
    </citation>
    <scope>NUCLEOTIDE SEQUENCE [LARGE SCALE GENOMIC DNA]</scope>
</reference>
<comment type="caution">
    <text evidence="1">The sequence shown here is derived from an EMBL/GenBank/DDBJ whole genome shotgun (WGS) entry which is preliminary data.</text>
</comment>